<comment type="similarity">
    <text evidence="2 9">Belongs to the eIF-2B alpha/beta/delta subunits family.</text>
</comment>
<dbReference type="InterPro" id="IPR037171">
    <property type="entry name" value="NagB/RpiA_transferase-like"/>
</dbReference>
<dbReference type="AlphaFoldDB" id="A0A0X3PFT6"/>
<dbReference type="InterPro" id="IPR000649">
    <property type="entry name" value="IF-2B-related"/>
</dbReference>
<evidence type="ECO:0000256" key="2">
    <source>
        <dbReference type="ARBA" id="ARBA00007251"/>
    </source>
</evidence>
<evidence type="ECO:0000256" key="10">
    <source>
        <dbReference type="SAM" id="MobiDB-lite"/>
    </source>
</evidence>
<evidence type="ECO:0000256" key="9">
    <source>
        <dbReference type="RuleBase" id="RU003814"/>
    </source>
</evidence>
<dbReference type="Pfam" id="PF01008">
    <property type="entry name" value="IF-2B"/>
    <property type="match status" value="1"/>
</dbReference>
<evidence type="ECO:0000256" key="6">
    <source>
        <dbReference type="ARBA" id="ARBA00044147"/>
    </source>
</evidence>
<evidence type="ECO:0000256" key="7">
    <source>
        <dbReference type="ARBA" id="ARBA00044356"/>
    </source>
</evidence>
<feature type="compositionally biased region" description="Low complexity" evidence="10">
    <location>
        <begin position="80"/>
        <end position="97"/>
    </location>
</feature>
<evidence type="ECO:0000256" key="8">
    <source>
        <dbReference type="ARBA" id="ARBA00046432"/>
    </source>
</evidence>
<accession>A0A0X3PFT6</accession>
<dbReference type="SUPFAM" id="SSF100950">
    <property type="entry name" value="NagB/RpiA/CoA transferase-like"/>
    <property type="match status" value="1"/>
</dbReference>
<evidence type="ECO:0000256" key="3">
    <source>
        <dbReference type="ARBA" id="ARBA00022490"/>
    </source>
</evidence>
<keyword evidence="3" id="KW-0963">Cytoplasm</keyword>
<evidence type="ECO:0000313" key="11">
    <source>
        <dbReference type="EMBL" id="JAP50538.1"/>
    </source>
</evidence>
<feature type="region of interest" description="Disordered" evidence="10">
    <location>
        <begin position="1"/>
        <end position="101"/>
    </location>
</feature>
<proteinExistence type="inferred from homology"/>
<dbReference type="EMBL" id="GEEE01012687">
    <property type="protein sequence ID" value="JAP50538.1"/>
    <property type="molecule type" value="Transcribed_RNA"/>
</dbReference>
<dbReference type="PANTHER" id="PTHR10233:SF14">
    <property type="entry name" value="TRANSLATION INITIATION FACTOR EIF-2B SUBUNIT DELTA"/>
    <property type="match status" value="1"/>
</dbReference>
<comment type="subunit">
    <text evidence="8">Component of the translation initiation factor 2B (eIF2B) complex which is a heterodecamer of two sets of five different subunits: alpha, beta, gamma, delta and epsilon. Subunits alpha, beta and delta comprise a regulatory subcomplex and subunits epsilon and gamma comprise a catalytic subcomplex. Within the complex, the hexameric regulatory complex resides at the center, with the two heterodimeric catalytic subcomplexes bound on opposite sides.</text>
</comment>
<evidence type="ECO:0000256" key="5">
    <source>
        <dbReference type="ARBA" id="ARBA00022917"/>
    </source>
</evidence>
<dbReference type="Gene3D" id="3.40.50.10470">
    <property type="entry name" value="Translation initiation factor eif-2b, domain 2"/>
    <property type="match status" value="1"/>
</dbReference>
<keyword evidence="5" id="KW-0648">Protein biosynthesis</keyword>
<feature type="compositionally biased region" description="Basic and acidic residues" evidence="10">
    <location>
        <begin position="43"/>
        <end position="52"/>
    </location>
</feature>
<feature type="compositionally biased region" description="Low complexity" evidence="10">
    <location>
        <begin position="29"/>
        <end position="42"/>
    </location>
</feature>
<protein>
    <recommendedName>
        <fullName evidence="6">Translation initiation factor eIF2B subunit delta</fullName>
    </recommendedName>
    <alternativeName>
        <fullName evidence="7">eIF2B GDP-GTP exchange factor subunit delta</fullName>
    </alternativeName>
</protein>
<reference evidence="11" key="1">
    <citation type="submission" date="2016-01" db="EMBL/GenBank/DDBJ databases">
        <title>Reference transcriptome for the parasite Schistocephalus solidus: insights into the molecular evolution of parasitism.</title>
        <authorList>
            <person name="Hebert F.O."/>
            <person name="Grambauer S."/>
            <person name="Barber I."/>
            <person name="Landry C.R."/>
            <person name="Aubin-Horth N."/>
        </authorList>
    </citation>
    <scope>NUCLEOTIDE SEQUENCE</scope>
</reference>
<evidence type="ECO:0000256" key="4">
    <source>
        <dbReference type="ARBA" id="ARBA00022540"/>
    </source>
</evidence>
<dbReference type="GO" id="GO:0003743">
    <property type="term" value="F:translation initiation factor activity"/>
    <property type="evidence" value="ECO:0007669"/>
    <property type="project" value="UniProtKB-KW"/>
</dbReference>
<gene>
    <name evidence="11" type="primary">EI2BD</name>
    <name evidence="11" type="ORF">TR144104</name>
</gene>
<dbReference type="PANTHER" id="PTHR10233">
    <property type="entry name" value="TRANSLATION INITIATION FACTOR EIF-2B"/>
    <property type="match status" value="1"/>
</dbReference>
<comment type="subcellular location">
    <subcellularLocation>
        <location evidence="1">Cytoplasm</location>
        <location evidence="1">Cytosol</location>
    </subcellularLocation>
</comment>
<organism evidence="11">
    <name type="scientific">Schistocephalus solidus</name>
    <name type="common">Tapeworm</name>
    <dbReference type="NCBI Taxonomy" id="70667"/>
    <lineage>
        <taxon>Eukaryota</taxon>
        <taxon>Metazoa</taxon>
        <taxon>Spiralia</taxon>
        <taxon>Lophotrochozoa</taxon>
        <taxon>Platyhelminthes</taxon>
        <taxon>Cestoda</taxon>
        <taxon>Eucestoda</taxon>
        <taxon>Diphyllobothriidea</taxon>
        <taxon>Diphyllobothriidae</taxon>
        <taxon>Schistocephalus</taxon>
    </lineage>
</organism>
<evidence type="ECO:0000256" key="1">
    <source>
        <dbReference type="ARBA" id="ARBA00004514"/>
    </source>
</evidence>
<dbReference type="InterPro" id="IPR042529">
    <property type="entry name" value="IF_2B-like_C"/>
</dbReference>
<name>A0A0X3PFT6_SCHSO</name>
<sequence>MHQMQAMNAAEVTNSKAELRRRRRELQEAQRAAKQAAKATTETQKDHVHDAAARGSIAPTGAPSRTKSQNVSSNAASRNTPTKQKVQQTGQQKHVVQPSESPIAMGSLTVVLDPREPLSTSAVITTATTKSKTAGHALGVMRMDDPVHLKKSIKQLHKKNLHPRQQEPVRVNLFSHLSQPDKRVDVLGELSLGQQASIHPAFISLGIDIDEGRIWGSNRRCLEFLRATVALINSYAWNEHAGDVPATGSLSRSFVTVLVRHVTFLDQCRPLPVTVRNAVQFLKQVLNRLDSVTSAEEVRASLLEEIDLFVKDRIRLAGKAIAALALDSIRPGECVCTYGYSSLVAKVLIRAWRGEDSTNEANTARRNHSDSTVLNGRLFSVLVVDSRPCFHGREMFFNLRKAGIPCELTHIAALPMIAKKVSLTILGAHSLLNNGHVIARVGTAQVANIVSAVAHTPVLVCAETYKFWERAQSDAFEFNELSDPDDIWRGPRGIQAEWDKGLPDYYVSPPSDVIQLDGDESETYLGHCFQSQSSLITPQRLSGWRIKKTLRLLNLTYDVLPPELVTAVVTELGILPTTSVPVVLRVTQSAPDAEVIN</sequence>
<keyword evidence="4 11" id="KW-0396">Initiation factor</keyword>
<dbReference type="GO" id="GO:0005829">
    <property type="term" value="C:cytosol"/>
    <property type="evidence" value="ECO:0007669"/>
    <property type="project" value="UniProtKB-SubCell"/>
</dbReference>
<feature type="compositionally biased region" description="Polar residues" evidence="10">
    <location>
        <begin position="63"/>
        <end position="79"/>
    </location>
</feature>